<dbReference type="InterPro" id="IPR023298">
    <property type="entry name" value="ATPase_P-typ_TM_dom_sf"/>
</dbReference>
<comment type="subcellular location">
    <subcellularLocation>
        <location evidence="1">Cell membrane</location>
        <topology evidence="1">Multi-pass membrane protein</topology>
    </subcellularLocation>
</comment>
<dbReference type="SUPFAM" id="SSF81653">
    <property type="entry name" value="Calcium ATPase, transduction domain A"/>
    <property type="match status" value="1"/>
</dbReference>
<comment type="caution">
    <text evidence="5">The sequence shown here is derived from an EMBL/GenBank/DDBJ whole genome shotgun (WGS) entry which is preliminary data.</text>
</comment>
<name>A0AAD5Q6W7_PYTIN</name>
<dbReference type="InterPro" id="IPR059000">
    <property type="entry name" value="ATPase_P-type_domA"/>
</dbReference>
<dbReference type="SUPFAM" id="SSF81665">
    <property type="entry name" value="Calcium ATPase, transmembrane domain M"/>
    <property type="match status" value="1"/>
</dbReference>
<dbReference type="PANTHER" id="PTHR43294:SF21">
    <property type="entry name" value="CATION TRANSPORTING ATPASE"/>
    <property type="match status" value="1"/>
</dbReference>
<protein>
    <recommendedName>
        <fullName evidence="4">P-type ATPase A domain-containing protein</fullName>
    </recommendedName>
</protein>
<reference evidence="5" key="1">
    <citation type="submission" date="2021-12" db="EMBL/GenBank/DDBJ databases">
        <title>Prjna785345.</title>
        <authorList>
            <person name="Rujirawat T."/>
            <person name="Krajaejun T."/>
        </authorList>
    </citation>
    <scope>NUCLEOTIDE SEQUENCE</scope>
    <source>
        <strain evidence="5">Pi057C3</strain>
    </source>
</reference>
<dbReference type="GO" id="GO:1902600">
    <property type="term" value="P:proton transmembrane transport"/>
    <property type="evidence" value="ECO:0007669"/>
    <property type="project" value="TreeGrafter"/>
</dbReference>
<dbReference type="GO" id="GO:0005391">
    <property type="term" value="F:P-type sodium:potassium-exchanging transporter activity"/>
    <property type="evidence" value="ECO:0007669"/>
    <property type="project" value="TreeGrafter"/>
</dbReference>
<feature type="region of interest" description="Disordered" evidence="3">
    <location>
        <begin position="209"/>
        <end position="237"/>
    </location>
</feature>
<dbReference type="Pfam" id="PF00122">
    <property type="entry name" value="E1-E2_ATPase"/>
    <property type="match status" value="1"/>
</dbReference>
<dbReference type="GO" id="GO:0006883">
    <property type="term" value="P:intracellular sodium ion homeostasis"/>
    <property type="evidence" value="ECO:0007669"/>
    <property type="project" value="TreeGrafter"/>
</dbReference>
<dbReference type="GO" id="GO:0005886">
    <property type="term" value="C:plasma membrane"/>
    <property type="evidence" value="ECO:0007669"/>
    <property type="project" value="UniProtKB-SubCell"/>
</dbReference>
<evidence type="ECO:0000313" key="5">
    <source>
        <dbReference type="EMBL" id="KAJ0393622.1"/>
    </source>
</evidence>
<dbReference type="GO" id="GO:1990573">
    <property type="term" value="P:potassium ion import across plasma membrane"/>
    <property type="evidence" value="ECO:0007669"/>
    <property type="project" value="TreeGrafter"/>
</dbReference>
<proteinExistence type="predicted"/>
<organism evidence="5 6">
    <name type="scientific">Pythium insidiosum</name>
    <name type="common">Pythiosis disease agent</name>
    <dbReference type="NCBI Taxonomy" id="114742"/>
    <lineage>
        <taxon>Eukaryota</taxon>
        <taxon>Sar</taxon>
        <taxon>Stramenopiles</taxon>
        <taxon>Oomycota</taxon>
        <taxon>Peronosporomycetes</taxon>
        <taxon>Pythiales</taxon>
        <taxon>Pythiaceae</taxon>
        <taxon>Pythium</taxon>
    </lineage>
</organism>
<evidence type="ECO:0000256" key="2">
    <source>
        <dbReference type="ARBA" id="ARBA00022475"/>
    </source>
</evidence>
<dbReference type="InterPro" id="IPR008250">
    <property type="entry name" value="ATPase_P-typ_transduc_dom_A_sf"/>
</dbReference>
<dbReference type="GO" id="GO:0030007">
    <property type="term" value="P:intracellular potassium ion homeostasis"/>
    <property type="evidence" value="ECO:0007669"/>
    <property type="project" value="TreeGrafter"/>
</dbReference>
<dbReference type="EMBL" id="JAKCXM010000477">
    <property type="protein sequence ID" value="KAJ0393622.1"/>
    <property type="molecule type" value="Genomic_DNA"/>
</dbReference>
<dbReference type="PANTHER" id="PTHR43294">
    <property type="entry name" value="SODIUM/POTASSIUM-TRANSPORTING ATPASE SUBUNIT ALPHA"/>
    <property type="match status" value="1"/>
</dbReference>
<keyword evidence="2" id="KW-1003">Cell membrane</keyword>
<evidence type="ECO:0000313" key="6">
    <source>
        <dbReference type="Proteomes" id="UP001209570"/>
    </source>
</evidence>
<keyword evidence="2" id="KW-0472">Membrane</keyword>
<feature type="domain" description="P-type ATPase A" evidence="4">
    <location>
        <begin position="76"/>
        <end position="204"/>
    </location>
</feature>
<dbReference type="Proteomes" id="UP001209570">
    <property type="component" value="Unassembled WGS sequence"/>
</dbReference>
<evidence type="ECO:0000256" key="3">
    <source>
        <dbReference type="SAM" id="MobiDB-lite"/>
    </source>
</evidence>
<sequence>MTPDKDFHDPESSTDFLAQIGVDLAVGLSRDDAMARRALYGPNRVTPPVNCPSWVCCLLPCLLRTPAMQAYQRVVPREATVRRAAPGGKSRKLRLDATSLVYGDVVELQAGDVVGADIRVLECSVDCVVDQHVLVGEAGDAHGDVESGGRVARRSKRVDSRPTDCKDPLVSRNVLLMATTVVQGSAVGVVVATGDHTVWGRMLSEHRWPVGSPSSVRRSGALDEQEEEDHAALVPKA</sequence>
<dbReference type="InterPro" id="IPR050510">
    <property type="entry name" value="Cation_transp_ATPase_P-type"/>
</dbReference>
<keyword evidence="6" id="KW-1185">Reference proteome</keyword>
<accession>A0AAD5Q6W7</accession>
<evidence type="ECO:0000259" key="4">
    <source>
        <dbReference type="Pfam" id="PF00122"/>
    </source>
</evidence>
<evidence type="ECO:0000256" key="1">
    <source>
        <dbReference type="ARBA" id="ARBA00004651"/>
    </source>
</evidence>
<dbReference type="AlphaFoldDB" id="A0AAD5Q6W7"/>
<gene>
    <name evidence="5" type="ORF">P43SY_004252</name>
</gene>
<dbReference type="Gene3D" id="2.70.150.10">
    <property type="entry name" value="Calcium-transporting ATPase, cytoplasmic transduction domain A"/>
    <property type="match status" value="1"/>
</dbReference>
<dbReference type="GO" id="GO:0036376">
    <property type="term" value="P:sodium ion export across plasma membrane"/>
    <property type="evidence" value="ECO:0007669"/>
    <property type="project" value="TreeGrafter"/>
</dbReference>